<proteinExistence type="predicted"/>
<evidence type="ECO:0000313" key="2">
    <source>
        <dbReference type="EMBL" id="KAJ4153160.1"/>
    </source>
</evidence>
<dbReference type="Proteomes" id="UP001144673">
    <property type="component" value="Chromosome 5"/>
</dbReference>
<sequence length="92" mass="9907">MRRTYLLSLLAAVSTAAAVVPESDLNELDTRAIFGRQCFAACRCPGGEGLSCCSDRACSCCTGFELPGRHMCLDLDKRLANFWAGIPRCGTD</sequence>
<comment type="caution">
    <text evidence="2">The sequence shown here is derived from an EMBL/GenBank/DDBJ whole genome shotgun (WGS) entry which is preliminary data.</text>
</comment>
<organism evidence="2 3">
    <name type="scientific">Akanthomyces muscarius</name>
    <name type="common">Entomopathogenic fungus</name>
    <name type="synonym">Lecanicillium muscarium</name>
    <dbReference type="NCBI Taxonomy" id="2231603"/>
    <lineage>
        <taxon>Eukaryota</taxon>
        <taxon>Fungi</taxon>
        <taxon>Dikarya</taxon>
        <taxon>Ascomycota</taxon>
        <taxon>Pezizomycotina</taxon>
        <taxon>Sordariomycetes</taxon>
        <taxon>Hypocreomycetidae</taxon>
        <taxon>Hypocreales</taxon>
        <taxon>Cordycipitaceae</taxon>
        <taxon>Akanthomyces</taxon>
    </lineage>
</organism>
<evidence type="ECO:0000256" key="1">
    <source>
        <dbReference type="SAM" id="SignalP"/>
    </source>
</evidence>
<evidence type="ECO:0000313" key="3">
    <source>
        <dbReference type="Proteomes" id="UP001144673"/>
    </source>
</evidence>
<dbReference type="GeneID" id="80896821"/>
<accession>A0A9W8UM38</accession>
<reference evidence="2" key="1">
    <citation type="journal article" date="2023" name="Access Microbiol">
        <title>De-novo genome assembly for Akanthomyces muscarius, a biocontrol agent of insect agricultural pests.</title>
        <authorList>
            <person name="Erdos Z."/>
            <person name="Studholme D.J."/>
            <person name="Raymond B."/>
            <person name="Sharma M."/>
        </authorList>
    </citation>
    <scope>NUCLEOTIDE SEQUENCE</scope>
    <source>
        <strain evidence="2">Ve6</strain>
    </source>
</reference>
<protein>
    <submittedName>
        <fullName evidence="2">Uncharacterized protein</fullName>
    </submittedName>
</protein>
<dbReference type="AlphaFoldDB" id="A0A9W8UM38"/>
<keyword evidence="1" id="KW-0732">Signal</keyword>
<keyword evidence="3" id="KW-1185">Reference proteome</keyword>
<dbReference type="KEGG" id="amus:LMH87_009662"/>
<dbReference type="RefSeq" id="XP_056053818.1">
    <property type="nucleotide sequence ID" value="XM_056196695.1"/>
</dbReference>
<feature type="signal peptide" evidence="1">
    <location>
        <begin position="1"/>
        <end position="18"/>
    </location>
</feature>
<name>A0A9W8UM38_AKAMU</name>
<dbReference type="EMBL" id="JAJHUN010000008">
    <property type="protein sequence ID" value="KAJ4153160.1"/>
    <property type="molecule type" value="Genomic_DNA"/>
</dbReference>
<feature type="chain" id="PRO_5040909859" evidence="1">
    <location>
        <begin position="19"/>
        <end position="92"/>
    </location>
</feature>
<gene>
    <name evidence="2" type="ORF">LMH87_009662</name>
</gene>